<comment type="catalytic activity">
    <reaction evidence="1">
        <text>ATP + protein L-histidine = ADP + protein N-phospho-L-histidine.</text>
        <dbReference type="EC" id="2.7.13.3"/>
    </reaction>
</comment>
<evidence type="ECO:0000313" key="10">
    <source>
        <dbReference type="EMBL" id="CAD8523989.1"/>
    </source>
</evidence>
<feature type="compositionally biased region" description="Basic residues" evidence="6">
    <location>
        <begin position="290"/>
        <end position="306"/>
    </location>
</feature>
<dbReference type="InterPro" id="IPR003594">
    <property type="entry name" value="HATPase_dom"/>
</dbReference>
<dbReference type="GO" id="GO:0000155">
    <property type="term" value="F:phosphorelay sensor kinase activity"/>
    <property type="evidence" value="ECO:0007669"/>
    <property type="project" value="TreeGrafter"/>
</dbReference>
<dbReference type="InterPro" id="IPR036890">
    <property type="entry name" value="HATPase_C_sf"/>
</dbReference>
<keyword evidence="4" id="KW-0418">Kinase</keyword>
<dbReference type="PANTHER" id="PTHR43047:SF69">
    <property type="entry name" value="HISTIDINE KINASE CONTAINING CHEY-HOMOLOGOUS RECEIVER DOMAIN-RELATED"/>
    <property type="match status" value="1"/>
</dbReference>
<evidence type="ECO:0000256" key="4">
    <source>
        <dbReference type="ARBA" id="ARBA00022777"/>
    </source>
</evidence>
<sequence>MSALVAIMAVFIFFPNAASHYLRRTRKDGGCVSWLVHPFVGEVTLWACVLATEIGFSRLAAEAVTRWATRDGYGFVSGTEGSPDRSPLGSLDTGTHPPASVTSLGSSTRAGSHDETLPSLLFPLLNWVAVGFLSPLMSCELYCVGVGVDSHDSLVGGFGPVAWIHALSRVATATWLCTGWGGSIGRGGLSPVDSAALRSLATMSVVKTCVASFMAHASWCRRRAQYTDSSTMRGFLAYLSHECRVPLQVVLAGLEVLSGGGSVRGGIAGSGTLEDCDSDTGASGGPMTRSRGKRHNGNHGVGHRNGHHDESVHALRAMQMAAQSIHDVLNDTLDLHKYVLTGKISMTPRRFDFIRAAWETVEEARVAEIGARHGGSGGPRLDLAFEASPDAEAELRWVRETLRAREFGDEQRLRQVLMNLVSNGIRHTPAGGAVRVTVASAVAVRIEDDTSASSLRSSGLRSSNDSNDSNASSLNDASPSHDAGGSTWSARRRRESRHSHADDDETEEHVGLVTLSVHVTDTGAGILARDKRYIFTPYGRGEGGGQGSANGTDGGIGLALSQLIVGQHGGKIDISSEAGVGSTFSMEITLPLVRDPAMEDDAADGRTPSSRAPHHRRHQRDHKPSHASPPAIHDGGHPGWNGVRRVRERPPPSADIFASALYSGADARDVADLRSDIARREMRCRDGSDRAPRINMRRPSWEGQRTPQSSRTSPTTSDEAPDTIHEGRVAAHHAHSMRVERPRRVLLVDDDRLVRMVLAALLRRMDAVCVTASDGAEAVDKCASGEFDLVIMDLRMPVMDGLEATRRIREMDADVPIVGLTANTMPEDTARFLRSGANEVIYKPISADNVEKLLSRYSNYSSSS</sequence>
<feature type="region of interest" description="Disordered" evidence="6">
    <location>
        <begin position="598"/>
        <end position="648"/>
    </location>
</feature>
<dbReference type="Gene3D" id="3.30.565.10">
    <property type="entry name" value="Histidine kinase-like ATPase, C-terminal domain"/>
    <property type="match status" value="1"/>
</dbReference>
<feature type="compositionally biased region" description="Low complexity" evidence="6">
    <location>
        <begin position="452"/>
        <end position="478"/>
    </location>
</feature>
<evidence type="ECO:0000256" key="2">
    <source>
        <dbReference type="ARBA" id="ARBA00012438"/>
    </source>
</evidence>
<feature type="region of interest" description="Disordered" evidence="6">
    <location>
        <begin position="274"/>
        <end position="308"/>
    </location>
</feature>
<dbReference type="PROSITE" id="PS50110">
    <property type="entry name" value="RESPONSE_REGULATORY"/>
    <property type="match status" value="1"/>
</dbReference>
<keyword evidence="3" id="KW-0808">Transferase</keyword>
<dbReference type="InterPro" id="IPR011006">
    <property type="entry name" value="CheY-like_superfamily"/>
</dbReference>
<dbReference type="InterPro" id="IPR005467">
    <property type="entry name" value="His_kinase_dom"/>
</dbReference>
<dbReference type="SMART" id="SM00448">
    <property type="entry name" value="REC"/>
    <property type="match status" value="1"/>
</dbReference>
<dbReference type="GO" id="GO:0005886">
    <property type="term" value="C:plasma membrane"/>
    <property type="evidence" value="ECO:0007669"/>
    <property type="project" value="TreeGrafter"/>
</dbReference>
<keyword evidence="5" id="KW-0597">Phosphoprotein</keyword>
<dbReference type="SUPFAM" id="SSF52172">
    <property type="entry name" value="CheY-like"/>
    <property type="match status" value="1"/>
</dbReference>
<dbReference type="PRINTS" id="PR00344">
    <property type="entry name" value="BCTRLSENSOR"/>
</dbReference>
<dbReference type="InterPro" id="IPR001789">
    <property type="entry name" value="Sig_transdc_resp-reg_receiver"/>
</dbReference>
<evidence type="ECO:0000256" key="5">
    <source>
        <dbReference type="PROSITE-ProRule" id="PRU00169"/>
    </source>
</evidence>
<dbReference type="AlphaFoldDB" id="A0A7S0IJV0"/>
<dbReference type="PANTHER" id="PTHR43047">
    <property type="entry name" value="TWO-COMPONENT HISTIDINE PROTEIN KINASE"/>
    <property type="match status" value="1"/>
</dbReference>
<dbReference type="SMART" id="SM00387">
    <property type="entry name" value="HATPase_c"/>
    <property type="match status" value="1"/>
</dbReference>
<feature type="domain" description="Response regulatory" evidence="9">
    <location>
        <begin position="744"/>
        <end position="858"/>
    </location>
</feature>
<dbReference type="InterPro" id="IPR004358">
    <property type="entry name" value="Sig_transdc_His_kin-like_C"/>
</dbReference>
<dbReference type="Gene3D" id="3.40.50.2300">
    <property type="match status" value="1"/>
</dbReference>
<dbReference type="Pfam" id="PF00072">
    <property type="entry name" value="Response_reg"/>
    <property type="match status" value="1"/>
</dbReference>
<feature type="domain" description="Histidine kinase" evidence="8">
    <location>
        <begin position="238"/>
        <end position="592"/>
    </location>
</feature>
<dbReference type="EC" id="2.7.13.3" evidence="2"/>
<feature type="compositionally biased region" description="Basic residues" evidence="6">
    <location>
        <begin position="612"/>
        <end position="625"/>
    </location>
</feature>
<dbReference type="CDD" id="cd17546">
    <property type="entry name" value="REC_hyHK_CKI1_RcsC-like"/>
    <property type="match status" value="1"/>
</dbReference>
<keyword evidence="7" id="KW-0732">Signal</keyword>
<feature type="modified residue" description="4-aspartylphosphate" evidence="5">
    <location>
        <position position="793"/>
    </location>
</feature>
<evidence type="ECO:0000259" key="9">
    <source>
        <dbReference type="PROSITE" id="PS50110"/>
    </source>
</evidence>
<feature type="signal peptide" evidence="7">
    <location>
        <begin position="1"/>
        <end position="19"/>
    </location>
</feature>
<evidence type="ECO:0000256" key="3">
    <source>
        <dbReference type="ARBA" id="ARBA00022679"/>
    </source>
</evidence>
<dbReference type="PROSITE" id="PS50109">
    <property type="entry name" value="HIS_KIN"/>
    <property type="match status" value="1"/>
</dbReference>
<protein>
    <recommendedName>
        <fullName evidence="2">histidine kinase</fullName>
        <ecNumber evidence="2">2.7.13.3</ecNumber>
    </recommendedName>
</protein>
<dbReference type="Pfam" id="PF02518">
    <property type="entry name" value="HATPase_c"/>
    <property type="match status" value="2"/>
</dbReference>
<gene>
    <name evidence="10" type="ORF">MCOM1403_LOCUS10508</name>
</gene>
<feature type="region of interest" description="Disordered" evidence="6">
    <location>
        <begin position="683"/>
        <end position="722"/>
    </location>
</feature>
<organism evidence="10">
    <name type="scientific">Micromonas pusilla</name>
    <name type="common">Picoplanktonic green alga</name>
    <name type="synonym">Chromulina pusilla</name>
    <dbReference type="NCBI Taxonomy" id="38833"/>
    <lineage>
        <taxon>Eukaryota</taxon>
        <taxon>Viridiplantae</taxon>
        <taxon>Chlorophyta</taxon>
        <taxon>Mamiellophyceae</taxon>
        <taxon>Mamiellales</taxon>
        <taxon>Mamiellaceae</taxon>
        <taxon>Micromonas</taxon>
    </lineage>
</organism>
<feature type="compositionally biased region" description="Low complexity" evidence="6">
    <location>
        <begin position="704"/>
        <end position="717"/>
    </location>
</feature>
<name>A0A7S0IJV0_MICPS</name>
<evidence type="ECO:0000256" key="6">
    <source>
        <dbReference type="SAM" id="MobiDB-lite"/>
    </source>
</evidence>
<evidence type="ECO:0000256" key="1">
    <source>
        <dbReference type="ARBA" id="ARBA00000085"/>
    </source>
</evidence>
<proteinExistence type="predicted"/>
<feature type="compositionally biased region" description="Basic and acidic residues" evidence="6">
    <location>
        <begin position="683"/>
        <end position="692"/>
    </location>
</feature>
<reference evidence="10" key="1">
    <citation type="submission" date="2021-01" db="EMBL/GenBank/DDBJ databases">
        <authorList>
            <person name="Corre E."/>
            <person name="Pelletier E."/>
            <person name="Niang G."/>
            <person name="Scheremetjew M."/>
            <person name="Finn R."/>
            <person name="Kale V."/>
            <person name="Holt S."/>
            <person name="Cochrane G."/>
            <person name="Meng A."/>
            <person name="Brown T."/>
            <person name="Cohen L."/>
        </authorList>
    </citation>
    <scope>NUCLEOTIDE SEQUENCE</scope>
    <source>
        <strain evidence="10">CCMP1723</strain>
    </source>
</reference>
<evidence type="ECO:0000256" key="7">
    <source>
        <dbReference type="SAM" id="SignalP"/>
    </source>
</evidence>
<accession>A0A7S0IJV0</accession>
<dbReference type="GO" id="GO:0009927">
    <property type="term" value="F:histidine phosphotransfer kinase activity"/>
    <property type="evidence" value="ECO:0007669"/>
    <property type="project" value="TreeGrafter"/>
</dbReference>
<feature type="chain" id="PRO_5031392916" description="histidine kinase" evidence="7">
    <location>
        <begin position="20"/>
        <end position="864"/>
    </location>
</feature>
<dbReference type="SUPFAM" id="SSF55874">
    <property type="entry name" value="ATPase domain of HSP90 chaperone/DNA topoisomerase II/histidine kinase"/>
    <property type="match status" value="1"/>
</dbReference>
<dbReference type="EMBL" id="HBEQ01013069">
    <property type="protein sequence ID" value="CAD8523989.1"/>
    <property type="molecule type" value="Transcribed_RNA"/>
</dbReference>
<feature type="region of interest" description="Disordered" evidence="6">
    <location>
        <begin position="452"/>
        <end position="507"/>
    </location>
</feature>
<evidence type="ECO:0000259" key="8">
    <source>
        <dbReference type="PROSITE" id="PS50109"/>
    </source>
</evidence>